<keyword evidence="2" id="KW-1003">Cell membrane</keyword>
<keyword evidence="2 3" id="KW-0472">Membrane</keyword>
<dbReference type="GO" id="GO:0005886">
    <property type="term" value="C:plasma membrane"/>
    <property type="evidence" value="ECO:0007669"/>
    <property type="project" value="UniProtKB-SubCell"/>
</dbReference>
<evidence type="ECO:0000256" key="1">
    <source>
        <dbReference type="RuleBase" id="RU003612"/>
    </source>
</evidence>
<comment type="function">
    <text evidence="1">Essential cell division protein that stabilizes the FtsZ protofilaments by cross-linking them and that serves as a cytoplasmic membrane anchor for the Z ring. Also required for the recruitment to the septal ring of downstream cell division proteins.</text>
</comment>
<dbReference type="AlphaFoldDB" id="A0A5C0B0U1"/>
<comment type="similarity">
    <text evidence="1">Belongs to the ZipA family.</text>
</comment>
<organism evidence="5 6">
    <name type="scientific">Pigmentiphaga aceris</name>
    <dbReference type="NCBI Taxonomy" id="1940612"/>
    <lineage>
        <taxon>Bacteria</taxon>
        <taxon>Pseudomonadati</taxon>
        <taxon>Pseudomonadota</taxon>
        <taxon>Betaproteobacteria</taxon>
        <taxon>Burkholderiales</taxon>
        <taxon>Alcaligenaceae</taxon>
        <taxon>Pigmentiphaga</taxon>
    </lineage>
</organism>
<dbReference type="Gene3D" id="3.30.1400.10">
    <property type="entry name" value="ZipA, C-terminal FtsZ-binding domain"/>
    <property type="match status" value="1"/>
</dbReference>
<reference evidence="5 6" key="1">
    <citation type="submission" date="2019-08" db="EMBL/GenBank/DDBJ databases">
        <title>Amphibian skin-associated Pigmentiphaga: genome sequence and occurrence across geography and hosts.</title>
        <authorList>
            <person name="Bletz M.C."/>
            <person name="Bunk B."/>
            <person name="Sproeer C."/>
            <person name="Biwer P."/>
            <person name="Reiter S."/>
            <person name="Rabemananjara F.C.E."/>
            <person name="Schulz S."/>
            <person name="Overmann J."/>
            <person name="Vences M."/>
        </authorList>
    </citation>
    <scope>NUCLEOTIDE SEQUENCE [LARGE SCALE GENOMIC DNA]</scope>
    <source>
        <strain evidence="5 6">Mada1488</strain>
    </source>
</reference>
<dbReference type="KEGG" id="pacr:FXN63_10710"/>
<keyword evidence="3" id="KW-1133">Transmembrane helix</keyword>
<evidence type="ECO:0000256" key="2">
    <source>
        <dbReference type="RuleBase" id="RU003613"/>
    </source>
</evidence>
<feature type="domain" description="ZipA C-terminal FtsZ-binding" evidence="4">
    <location>
        <begin position="242"/>
        <end position="365"/>
    </location>
</feature>
<evidence type="ECO:0000313" key="6">
    <source>
        <dbReference type="Proteomes" id="UP000325161"/>
    </source>
</evidence>
<accession>A0A5C0B0U1</accession>
<dbReference type="InterPro" id="IPR036765">
    <property type="entry name" value="ZipA_FtsZ-bd_C_sf"/>
</dbReference>
<dbReference type="InterPro" id="IPR007449">
    <property type="entry name" value="ZipA_FtsZ-bd_C"/>
</dbReference>
<evidence type="ECO:0000256" key="3">
    <source>
        <dbReference type="SAM" id="Phobius"/>
    </source>
</evidence>
<keyword evidence="1" id="KW-0131">Cell cycle</keyword>
<dbReference type="OrthoDB" id="8521018at2"/>
<dbReference type="Pfam" id="PF04354">
    <property type="entry name" value="ZipA_C"/>
    <property type="match status" value="1"/>
</dbReference>
<comment type="subcellular location">
    <subcellularLocation>
        <location evidence="2">Cell inner membrane</location>
        <topology evidence="2">Single-pass type I membrane protein</topology>
    </subcellularLocation>
</comment>
<dbReference type="Proteomes" id="UP000325161">
    <property type="component" value="Chromosome"/>
</dbReference>
<dbReference type="SMART" id="SM00771">
    <property type="entry name" value="ZipA_C"/>
    <property type="match status" value="1"/>
</dbReference>
<name>A0A5C0B0U1_9BURK</name>
<proteinExistence type="inferred from homology"/>
<sequence length="389" mass="41460">MSDLQIGLIALGALAILIILCINWWQDRRARTQMQARFPVGEHDALLKDAAPAPFTEIQRREPNFGAQQAAAAAAAAAKGAPAAKPERAEPVVSSVEEDLNATVLPVDEAALAPEVVQHDADEPDAACEAVIDVVFNEPVAGDELAPFTLGLRHAGHKPLRLFAETAGGSHHASLRPDARYASLQVAVLLANRSGPLTSGEWAEALSRARVLADQFEGNVEAPSEPAVFEHARQLDAVCAALDVQVGLTLVARTERWSASDVLTAAHQVGFAPLYDGRLPFLDKQQRVRFTLTRGDNLSFESAANTTISQLNLLLDVPRSPADPTAFSQMAAVARRLAAVLSADVVDDGGRPLADGAVTAIDRQLLERVERLEKAGLEAGSVRARRVFG</sequence>
<keyword evidence="1" id="KW-0132">Cell division</keyword>
<evidence type="ECO:0000259" key="4">
    <source>
        <dbReference type="SMART" id="SM00771"/>
    </source>
</evidence>
<feature type="transmembrane region" description="Helical" evidence="3">
    <location>
        <begin position="6"/>
        <end position="25"/>
    </location>
</feature>
<keyword evidence="2 3" id="KW-0812">Transmembrane</keyword>
<gene>
    <name evidence="5" type="ORF">FXN63_10710</name>
</gene>
<dbReference type="SUPFAM" id="SSF64383">
    <property type="entry name" value="Cell-division protein ZipA, C-terminal domain"/>
    <property type="match status" value="1"/>
</dbReference>
<dbReference type="RefSeq" id="WP_148814683.1">
    <property type="nucleotide sequence ID" value="NZ_CP043046.1"/>
</dbReference>
<dbReference type="GO" id="GO:0090529">
    <property type="term" value="P:cell septum assembly"/>
    <property type="evidence" value="ECO:0007669"/>
    <property type="project" value="InterPro"/>
</dbReference>
<keyword evidence="6" id="KW-1185">Reference proteome</keyword>
<dbReference type="EMBL" id="CP043046">
    <property type="protein sequence ID" value="QEI06257.1"/>
    <property type="molecule type" value="Genomic_DNA"/>
</dbReference>
<protein>
    <recommendedName>
        <fullName evidence="1">Cell division protein ZipA</fullName>
    </recommendedName>
</protein>
<keyword evidence="2" id="KW-0997">Cell inner membrane</keyword>
<evidence type="ECO:0000313" key="5">
    <source>
        <dbReference type="EMBL" id="QEI06257.1"/>
    </source>
</evidence>